<evidence type="ECO:0000313" key="15">
    <source>
        <dbReference type="Proteomes" id="UP000216852"/>
    </source>
</evidence>
<evidence type="ECO:0000256" key="6">
    <source>
        <dbReference type="ARBA" id="ARBA00022741"/>
    </source>
</evidence>
<dbReference type="AlphaFoldDB" id="A0A268A7Y5"/>
<keyword evidence="5 10" id="KW-0548">Nucleotidyltransferase</keyword>
<organism evidence="12 14">
    <name type="scientific">Terribacillus saccharophilus</name>
    <dbReference type="NCBI Taxonomy" id="361277"/>
    <lineage>
        <taxon>Bacteria</taxon>
        <taxon>Bacillati</taxon>
        <taxon>Bacillota</taxon>
        <taxon>Bacilli</taxon>
        <taxon>Bacillales</taxon>
        <taxon>Bacillaceae</taxon>
        <taxon>Terribacillus</taxon>
    </lineage>
</organism>
<dbReference type="FunFam" id="3.40.1700.10:FF:000002">
    <property type="entry name" value="Diadenylate cyclase"/>
    <property type="match status" value="1"/>
</dbReference>
<dbReference type="InterPro" id="IPR014046">
    <property type="entry name" value="C-di-AMP_synthase"/>
</dbReference>
<dbReference type="PANTHER" id="PTHR34185">
    <property type="entry name" value="DIADENYLATE CYCLASE"/>
    <property type="match status" value="1"/>
</dbReference>
<evidence type="ECO:0000256" key="8">
    <source>
        <dbReference type="ARBA" id="ARBA00022989"/>
    </source>
</evidence>
<gene>
    <name evidence="10" type="primary">dacA</name>
    <name evidence="13" type="ORF">CHH48_17235</name>
    <name evidence="12" type="ORF">CHH64_15685</name>
</gene>
<dbReference type="GO" id="GO:0106408">
    <property type="term" value="F:diadenylate cyclase activity"/>
    <property type="evidence" value="ECO:0007669"/>
    <property type="project" value="UniProtKB-EC"/>
</dbReference>
<keyword evidence="15" id="KW-1185">Reference proteome</keyword>
<evidence type="ECO:0000313" key="12">
    <source>
        <dbReference type="EMBL" id="PAD20179.1"/>
    </source>
</evidence>
<evidence type="ECO:0000256" key="7">
    <source>
        <dbReference type="ARBA" id="ARBA00022840"/>
    </source>
</evidence>
<comment type="caution">
    <text evidence="12">The sequence shown here is derived from an EMBL/GenBank/DDBJ whole genome shotgun (WGS) entry which is preliminary data.</text>
</comment>
<dbReference type="InterPro" id="IPR045585">
    <property type="entry name" value="CdaA_N"/>
</dbReference>
<dbReference type="NCBIfam" id="TIGR00159">
    <property type="entry name" value="diadenylate cyclase CdaA"/>
    <property type="match status" value="1"/>
</dbReference>
<name>A0A268A7Y5_9BACI</name>
<keyword evidence="3 10" id="KW-0808">Transferase</keyword>
<dbReference type="SUPFAM" id="SSF143597">
    <property type="entry name" value="YojJ-like"/>
    <property type="match status" value="1"/>
</dbReference>
<keyword evidence="9 10" id="KW-0472">Membrane</keyword>
<dbReference type="InterPro" id="IPR036888">
    <property type="entry name" value="DNA_integrity_DisA_N_sf"/>
</dbReference>
<evidence type="ECO:0000313" key="13">
    <source>
        <dbReference type="EMBL" id="PAD98530.1"/>
    </source>
</evidence>
<dbReference type="PROSITE" id="PS51794">
    <property type="entry name" value="DAC"/>
    <property type="match status" value="1"/>
</dbReference>
<reference evidence="14 15" key="1">
    <citation type="submission" date="2017-07" db="EMBL/GenBank/DDBJ databases">
        <title>Isolation and whole genome analysis of endospore-forming bacteria from heroin.</title>
        <authorList>
            <person name="Kalinowski J."/>
            <person name="Ahrens B."/>
            <person name="Al-Dilaimi A."/>
            <person name="Winkler A."/>
            <person name="Wibberg D."/>
            <person name="Schleenbecker U."/>
            <person name="Ruckert C."/>
            <person name="Wolfel R."/>
            <person name="Grass G."/>
        </authorList>
    </citation>
    <scope>NUCLEOTIDE SEQUENCE [LARGE SCALE GENOMIC DNA]</scope>
    <source>
        <strain evidence="13 15">7517-1</strain>
        <strain evidence="12 14">7528</strain>
    </source>
</reference>
<feature type="transmembrane region" description="Helical" evidence="10">
    <location>
        <begin position="78"/>
        <end position="100"/>
    </location>
</feature>
<dbReference type="InterPro" id="IPR034701">
    <property type="entry name" value="CdaA"/>
</dbReference>
<feature type="domain" description="DAC" evidence="11">
    <location>
        <begin position="101"/>
        <end position="261"/>
    </location>
</feature>
<evidence type="ECO:0000256" key="4">
    <source>
        <dbReference type="ARBA" id="ARBA00022692"/>
    </source>
</evidence>
<evidence type="ECO:0000259" key="11">
    <source>
        <dbReference type="PROSITE" id="PS51794"/>
    </source>
</evidence>
<evidence type="ECO:0000256" key="2">
    <source>
        <dbReference type="ARBA" id="ARBA00022475"/>
    </source>
</evidence>
<evidence type="ECO:0000256" key="5">
    <source>
        <dbReference type="ARBA" id="ARBA00022695"/>
    </source>
</evidence>
<dbReference type="GO" id="GO:0006171">
    <property type="term" value="P:cAMP biosynthetic process"/>
    <property type="evidence" value="ECO:0007669"/>
    <property type="project" value="InterPro"/>
</dbReference>
<sequence length="289" mass="32074">MYEEIRAIHIKGRVSMFGGLSELSILSILRIIVDIAAVWFIFYKVLMLIRGTKAIQLLKGIFIVVIIAFLSSEQILDFPMLAFLSSQAITWGFVAIVVLFQPEIRRALEQLGRGSFFSRNVRSEEEQTNKNIEAIVKSCNYMAKRRIGALITIERETGMGDYIETGIPVNGHLTFELLTNIFVPNTPLHDGAVILKENQIAAAACYLPLSESPFISKELGTRHRAAMGISEVTDALTIIVSEETGSISCTKNGELFRDITPDALKEILDREVGVPASGSKARRWRGKNG</sequence>
<dbReference type="GO" id="GO:0004016">
    <property type="term" value="F:adenylate cyclase activity"/>
    <property type="evidence" value="ECO:0007669"/>
    <property type="project" value="UniProtKB-UniRule"/>
</dbReference>
<comment type="similarity">
    <text evidence="10">Belongs to the adenylate cyclase family. DacA/CdaA subfamily.</text>
</comment>
<dbReference type="PANTHER" id="PTHR34185:SF1">
    <property type="entry name" value="DIADENYLATE CYCLASE"/>
    <property type="match status" value="1"/>
</dbReference>
<dbReference type="EC" id="2.7.7.85" evidence="10"/>
<dbReference type="Proteomes" id="UP000216852">
    <property type="component" value="Unassembled WGS sequence"/>
</dbReference>
<keyword evidence="8 10" id="KW-1133">Transmembrane helix</keyword>
<dbReference type="EMBL" id="NPBJ01000037">
    <property type="protein sequence ID" value="PAD98530.1"/>
    <property type="molecule type" value="Genomic_DNA"/>
</dbReference>
<evidence type="ECO:0000256" key="10">
    <source>
        <dbReference type="HAMAP-Rule" id="MF_01499"/>
    </source>
</evidence>
<keyword evidence="6 10" id="KW-0547">Nucleotide-binding</keyword>
<proteinExistence type="inferred from homology"/>
<keyword evidence="7 10" id="KW-0067">ATP-binding</keyword>
<keyword evidence="4 10" id="KW-0812">Transmembrane</keyword>
<dbReference type="Gene3D" id="3.40.1700.10">
    <property type="entry name" value="DNA integrity scanning protein, DisA, N-terminal domain"/>
    <property type="match status" value="1"/>
</dbReference>
<dbReference type="GO" id="GO:0005524">
    <property type="term" value="F:ATP binding"/>
    <property type="evidence" value="ECO:0007669"/>
    <property type="project" value="UniProtKB-UniRule"/>
</dbReference>
<dbReference type="Proteomes" id="UP000216013">
    <property type="component" value="Unassembled WGS sequence"/>
</dbReference>
<evidence type="ECO:0000256" key="1">
    <source>
        <dbReference type="ARBA" id="ARBA00000877"/>
    </source>
</evidence>
<protein>
    <recommendedName>
        <fullName evidence="10">Diadenylate cyclase</fullName>
        <shortName evidence="10">DAC</shortName>
        <ecNumber evidence="10">2.7.7.85</ecNumber>
    </recommendedName>
    <alternativeName>
        <fullName evidence="10">Cyclic-di-AMP synthase</fullName>
        <shortName evidence="10">c-di-AMP synthase</shortName>
    </alternativeName>
</protein>
<comment type="function">
    <text evidence="10">Catalyzes the condensation of 2 ATP molecules into cyclic di-AMP (c-di-AMP), a second messenger used to regulate differing processes in different bacteria.</text>
</comment>
<dbReference type="InterPro" id="IPR050338">
    <property type="entry name" value="DisA"/>
</dbReference>
<dbReference type="Pfam" id="PF02457">
    <property type="entry name" value="DAC"/>
    <property type="match status" value="1"/>
</dbReference>
<dbReference type="InterPro" id="IPR003390">
    <property type="entry name" value="DNA_integrity_scan_DisA_N"/>
</dbReference>
<dbReference type="PIRSF" id="PIRSF004793">
    <property type="entry name" value="UCP004793"/>
    <property type="match status" value="1"/>
</dbReference>
<comment type="subunit">
    <text evidence="10">Probably a homodimer.</text>
</comment>
<evidence type="ECO:0000256" key="3">
    <source>
        <dbReference type="ARBA" id="ARBA00022679"/>
    </source>
</evidence>
<evidence type="ECO:0000313" key="14">
    <source>
        <dbReference type="Proteomes" id="UP000216013"/>
    </source>
</evidence>
<feature type="transmembrane region" description="Helical" evidence="10">
    <location>
        <begin position="23"/>
        <end position="42"/>
    </location>
</feature>
<dbReference type="OrthoDB" id="9807385at2"/>
<comment type="catalytic activity">
    <reaction evidence="1 10">
        <text>2 ATP = 3',3'-c-di-AMP + 2 diphosphate</text>
        <dbReference type="Rhea" id="RHEA:35655"/>
        <dbReference type="ChEBI" id="CHEBI:30616"/>
        <dbReference type="ChEBI" id="CHEBI:33019"/>
        <dbReference type="ChEBI" id="CHEBI:71500"/>
        <dbReference type="EC" id="2.7.7.85"/>
    </reaction>
</comment>
<dbReference type="HAMAP" id="MF_01499">
    <property type="entry name" value="DacA"/>
    <property type="match status" value="1"/>
</dbReference>
<feature type="transmembrane region" description="Helical" evidence="10">
    <location>
        <begin position="54"/>
        <end position="72"/>
    </location>
</feature>
<dbReference type="EMBL" id="NPBV01000025">
    <property type="protein sequence ID" value="PAD20179.1"/>
    <property type="molecule type" value="Genomic_DNA"/>
</dbReference>
<dbReference type="Pfam" id="PF19293">
    <property type="entry name" value="CdaA_N"/>
    <property type="match status" value="1"/>
</dbReference>
<keyword evidence="2 10" id="KW-1003">Cell membrane</keyword>
<accession>A0A268A7Y5</accession>
<evidence type="ECO:0000256" key="9">
    <source>
        <dbReference type="ARBA" id="ARBA00023136"/>
    </source>
</evidence>
<comment type="caution">
    <text evidence="10">Lacks conserved residue(s) required for the propagation of feature annotation.</text>
</comment>